<evidence type="ECO:0000313" key="2">
    <source>
        <dbReference type="Proteomes" id="UP000095751"/>
    </source>
</evidence>
<dbReference type="InParanoid" id="A0A1E7FPZ1"/>
<proteinExistence type="predicted"/>
<dbReference type="EMBL" id="KV784355">
    <property type="protein sequence ID" value="OEU20184.1"/>
    <property type="molecule type" value="Genomic_DNA"/>
</dbReference>
<accession>A0A1E7FPZ1</accession>
<dbReference type="AlphaFoldDB" id="A0A1E7FPZ1"/>
<dbReference type="KEGG" id="fcy:FRACYDRAFT_236253"/>
<dbReference type="Proteomes" id="UP000095751">
    <property type="component" value="Unassembled WGS sequence"/>
</dbReference>
<gene>
    <name evidence="1" type="ORF">FRACYDRAFT_236253</name>
</gene>
<name>A0A1E7FPZ1_9STRA</name>
<evidence type="ECO:0000313" key="1">
    <source>
        <dbReference type="EMBL" id="OEU20184.1"/>
    </source>
</evidence>
<organism evidence="1 2">
    <name type="scientific">Fragilariopsis cylindrus CCMP1102</name>
    <dbReference type="NCBI Taxonomy" id="635003"/>
    <lineage>
        <taxon>Eukaryota</taxon>
        <taxon>Sar</taxon>
        <taxon>Stramenopiles</taxon>
        <taxon>Ochrophyta</taxon>
        <taxon>Bacillariophyta</taxon>
        <taxon>Bacillariophyceae</taxon>
        <taxon>Bacillariophycidae</taxon>
        <taxon>Bacillariales</taxon>
        <taxon>Bacillariaceae</taxon>
        <taxon>Fragilariopsis</taxon>
    </lineage>
</organism>
<keyword evidence="2" id="KW-1185">Reference proteome</keyword>
<reference evidence="1 2" key="1">
    <citation type="submission" date="2016-09" db="EMBL/GenBank/DDBJ databases">
        <title>Extensive genetic diversity and differential bi-allelic expression allows diatom success in the polar Southern Ocean.</title>
        <authorList>
            <consortium name="DOE Joint Genome Institute"/>
            <person name="Mock T."/>
            <person name="Otillar R.P."/>
            <person name="Strauss J."/>
            <person name="Dupont C."/>
            <person name="Frickenhaus S."/>
            <person name="Maumus F."/>
            <person name="Mcmullan M."/>
            <person name="Sanges R."/>
            <person name="Schmutz J."/>
            <person name="Toseland A."/>
            <person name="Valas R."/>
            <person name="Veluchamy A."/>
            <person name="Ward B.J."/>
            <person name="Allen A."/>
            <person name="Barry K."/>
            <person name="Falciatore A."/>
            <person name="Ferrante M."/>
            <person name="Fortunato A.E."/>
            <person name="Gloeckner G."/>
            <person name="Gruber A."/>
            <person name="Hipkin R."/>
            <person name="Janech M."/>
            <person name="Kroth P."/>
            <person name="Leese F."/>
            <person name="Lindquist E."/>
            <person name="Lyon B.R."/>
            <person name="Martin J."/>
            <person name="Mayer C."/>
            <person name="Parker M."/>
            <person name="Quesneville H."/>
            <person name="Raymond J."/>
            <person name="Uhlig C."/>
            <person name="Valentin K.U."/>
            <person name="Worden A.Z."/>
            <person name="Armbrust E.V."/>
            <person name="Bowler C."/>
            <person name="Green B."/>
            <person name="Moulton V."/>
            <person name="Van Oosterhout C."/>
            <person name="Grigoriev I."/>
        </authorList>
    </citation>
    <scope>NUCLEOTIDE SEQUENCE [LARGE SCALE GENOMIC DNA]</scope>
    <source>
        <strain evidence="1 2">CCMP1102</strain>
    </source>
</reference>
<protein>
    <submittedName>
        <fullName evidence="1">Uncharacterized protein</fullName>
    </submittedName>
</protein>
<sequence length="296" mass="31935">MSTAEAAAASLLHNIEQCTDEFKPVVCSSSSSSSSSTGKEDVKEYFSNMCIASRDKINPDFNCELIESLFVECTNPYALCAFANCTVNPDETTASCGCYGFDEPSGISEMRISLIPDEGVRQATVEAYYQACVSSPAGCDEHMRDKTPVCNAINDNLLWPTADLVSTYSQALEEENNVDYDIGPNWRCPAAPGRFVPVCMLAPCLDSASSENSYHSGQHNVTCTCPLVEVTVDYIVYGGLQDPCSKEVVSEGLYVQAAGGSIFAKLADDPQLVEPAWIAVENASPNKFGMKLEPEL</sequence>
<dbReference type="OrthoDB" id="542036at2759"/>